<accession>A0AAD1RJY6</accession>
<evidence type="ECO:0000313" key="3">
    <source>
        <dbReference type="Proteomes" id="UP001295444"/>
    </source>
</evidence>
<name>A0AAD1RJY6_PELCU</name>
<feature type="region of interest" description="Disordered" evidence="1">
    <location>
        <begin position="1"/>
        <end position="26"/>
    </location>
</feature>
<keyword evidence="3" id="KW-1185">Reference proteome</keyword>
<reference evidence="2" key="1">
    <citation type="submission" date="2022-03" db="EMBL/GenBank/DDBJ databases">
        <authorList>
            <person name="Alioto T."/>
            <person name="Alioto T."/>
            <person name="Gomez Garrido J."/>
        </authorList>
    </citation>
    <scope>NUCLEOTIDE SEQUENCE</scope>
</reference>
<keyword evidence="2" id="KW-0675">Receptor</keyword>
<organism evidence="2 3">
    <name type="scientific">Pelobates cultripes</name>
    <name type="common">Western spadefoot toad</name>
    <dbReference type="NCBI Taxonomy" id="61616"/>
    <lineage>
        <taxon>Eukaryota</taxon>
        <taxon>Metazoa</taxon>
        <taxon>Chordata</taxon>
        <taxon>Craniata</taxon>
        <taxon>Vertebrata</taxon>
        <taxon>Euteleostomi</taxon>
        <taxon>Amphibia</taxon>
        <taxon>Batrachia</taxon>
        <taxon>Anura</taxon>
        <taxon>Pelobatoidea</taxon>
        <taxon>Pelobatidae</taxon>
        <taxon>Pelobates</taxon>
    </lineage>
</organism>
<gene>
    <name evidence="2" type="ORF">PECUL_23A048588</name>
</gene>
<evidence type="ECO:0000256" key="1">
    <source>
        <dbReference type="SAM" id="MobiDB-lite"/>
    </source>
</evidence>
<dbReference type="AlphaFoldDB" id="A0AAD1RJY6"/>
<sequence length="87" mass="9814">MSGMGFTGSGESAQDRRRTFDSRHRDISKTKISALPSYGLENIKRLIAISAYNLKKLPPMEKFSELIEADLTYPSHCCAFSNSKRQK</sequence>
<dbReference type="InterPro" id="IPR032675">
    <property type="entry name" value="LRR_dom_sf"/>
</dbReference>
<protein>
    <submittedName>
        <fullName evidence="2">Follicle-stimulating hormone receptor</fullName>
    </submittedName>
</protein>
<evidence type="ECO:0000313" key="2">
    <source>
        <dbReference type="EMBL" id="CAH2255094.1"/>
    </source>
</evidence>
<dbReference type="Proteomes" id="UP001295444">
    <property type="component" value="Chromosome 02"/>
</dbReference>
<proteinExistence type="predicted"/>
<dbReference type="EMBL" id="OW240913">
    <property type="protein sequence ID" value="CAH2255094.1"/>
    <property type="molecule type" value="Genomic_DNA"/>
</dbReference>
<feature type="compositionally biased region" description="Basic and acidic residues" evidence="1">
    <location>
        <begin position="13"/>
        <end position="26"/>
    </location>
</feature>
<dbReference type="Gene3D" id="3.80.10.10">
    <property type="entry name" value="Ribonuclease Inhibitor"/>
    <property type="match status" value="1"/>
</dbReference>